<name>A0A383REK5_PAEAL</name>
<evidence type="ECO:0000313" key="2">
    <source>
        <dbReference type="EMBL" id="SYX85052.1"/>
    </source>
</evidence>
<keyword evidence="1" id="KW-1133">Transmembrane helix</keyword>
<dbReference type="EMBL" id="LS992241">
    <property type="protein sequence ID" value="SYX85052.1"/>
    <property type="molecule type" value="Genomic_DNA"/>
</dbReference>
<protein>
    <submittedName>
        <fullName evidence="2">Uncharacterized protein</fullName>
    </submittedName>
</protein>
<proteinExistence type="predicted"/>
<reference evidence="3" key="1">
    <citation type="submission" date="2018-08" db="EMBL/GenBank/DDBJ databases">
        <authorList>
            <person name="Chevrot R."/>
        </authorList>
    </citation>
    <scope>NUCLEOTIDE SEQUENCE [LARGE SCALE GENOMIC DNA]</scope>
</reference>
<sequence>MKNKLVEFNCYLDKLRLKYPVIMKSIDYIIYFLVLYTVIRLFICYIQRTNLNITSDFNSPEIVTIIASILGATVGGIITYFVTTRSLIKSNHIKSAVINKKTIYEPLYIEFKELLKEISEKDVIYLSQDSAYRTIVSTQFEVWTRIKKDSRIFQIPEYLKRNLLSFEEHLLGYINHFDIIDSNALEFFEAQLEDMGHHIEENKSEIKSFLDTEALINRQEDYLKTYIFKDEILGVPNLSQAEIDLINNEFNTYITNNKDIEEHHRRKNSVIYYLNDLIKILELIIIRITNNYEKQSNLY</sequence>
<evidence type="ECO:0000256" key="1">
    <source>
        <dbReference type="SAM" id="Phobius"/>
    </source>
</evidence>
<dbReference type="RefSeq" id="WP_138186798.1">
    <property type="nucleotide sequence ID" value="NZ_LS992241.1"/>
</dbReference>
<accession>A0A383REK5</accession>
<gene>
    <name evidence="2" type="ORF">PBLR_13474</name>
</gene>
<dbReference type="Proteomes" id="UP000304148">
    <property type="component" value="Chromosome"/>
</dbReference>
<evidence type="ECO:0000313" key="3">
    <source>
        <dbReference type="Proteomes" id="UP000304148"/>
    </source>
</evidence>
<keyword evidence="1" id="KW-0472">Membrane</keyword>
<dbReference type="AlphaFoldDB" id="A0A383REK5"/>
<keyword evidence="1" id="KW-0812">Transmembrane</keyword>
<feature type="transmembrane region" description="Helical" evidence="1">
    <location>
        <begin position="62"/>
        <end position="82"/>
    </location>
</feature>
<feature type="transmembrane region" description="Helical" evidence="1">
    <location>
        <begin position="21"/>
        <end position="42"/>
    </location>
</feature>
<organism evidence="2 3">
    <name type="scientific">Paenibacillus alvei</name>
    <name type="common">Bacillus alvei</name>
    <dbReference type="NCBI Taxonomy" id="44250"/>
    <lineage>
        <taxon>Bacteria</taxon>
        <taxon>Bacillati</taxon>
        <taxon>Bacillota</taxon>
        <taxon>Bacilli</taxon>
        <taxon>Bacillales</taxon>
        <taxon>Paenibacillaceae</taxon>
        <taxon>Paenibacillus</taxon>
    </lineage>
</organism>